<dbReference type="InterPro" id="IPR037401">
    <property type="entry name" value="SnoaL-like"/>
</dbReference>
<keyword evidence="3" id="KW-1185">Reference proteome</keyword>
<gene>
    <name evidence="2" type="ORF">CA984_07080</name>
</gene>
<dbReference type="PANTHER" id="PTHR41252">
    <property type="entry name" value="BLR2505 PROTEIN"/>
    <property type="match status" value="1"/>
</dbReference>
<evidence type="ECO:0000313" key="2">
    <source>
        <dbReference type="EMBL" id="OUC98399.1"/>
    </source>
</evidence>
<dbReference type="Pfam" id="PF12680">
    <property type="entry name" value="SnoaL_2"/>
    <property type="match status" value="1"/>
</dbReference>
<sequence>MEDTVSTTSDARTTLAAFFDRFGSGDLAGVAALLDDKIDWNIPGSARVPWAGHRSTPEEVVTTLRTMGGALTPQEFTVDRIVADGQDAVAVGRFTQKINETGREFFSEFAVSVTVTEGRITRYRIYEDSLAVAVAMDV</sequence>
<dbReference type="SUPFAM" id="SSF54427">
    <property type="entry name" value="NTF2-like"/>
    <property type="match status" value="1"/>
</dbReference>
<dbReference type="AlphaFoldDB" id="A0A243RU35"/>
<evidence type="ECO:0000259" key="1">
    <source>
        <dbReference type="Pfam" id="PF12680"/>
    </source>
</evidence>
<name>A0A243RU35_9ACTN</name>
<dbReference type="InterPro" id="IPR032710">
    <property type="entry name" value="NTF2-like_dom_sf"/>
</dbReference>
<evidence type="ECO:0000313" key="3">
    <source>
        <dbReference type="Proteomes" id="UP000194761"/>
    </source>
</evidence>
<proteinExistence type="predicted"/>
<dbReference type="EMBL" id="NGFP01000021">
    <property type="protein sequence ID" value="OUC98399.1"/>
    <property type="molecule type" value="Genomic_DNA"/>
</dbReference>
<dbReference type="Proteomes" id="UP000194761">
    <property type="component" value="Unassembled WGS sequence"/>
</dbReference>
<accession>A0A243RU35</accession>
<organism evidence="2 3">
    <name type="scientific">Streptosporangium minutum</name>
    <dbReference type="NCBI Taxonomy" id="569862"/>
    <lineage>
        <taxon>Bacteria</taxon>
        <taxon>Bacillati</taxon>
        <taxon>Actinomycetota</taxon>
        <taxon>Actinomycetes</taxon>
        <taxon>Streptosporangiales</taxon>
        <taxon>Streptosporangiaceae</taxon>
        <taxon>Streptosporangium</taxon>
    </lineage>
</organism>
<reference evidence="2 3" key="1">
    <citation type="submission" date="2017-05" db="EMBL/GenBank/DDBJ databases">
        <title>Biotechnological potential of actinobacteria isolated from South African environments.</title>
        <authorList>
            <person name="Le Roes-Hill M."/>
            <person name="Prins A."/>
            <person name="Durrell K.A."/>
        </authorList>
    </citation>
    <scope>NUCLEOTIDE SEQUENCE [LARGE SCALE GENOMIC DNA]</scope>
    <source>
        <strain evidence="2">M26</strain>
    </source>
</reference>
<comment type="caution">
    <text evidence="2">The sequence shown here is derived from an EMBL/GenBank/DDBJ whole genome shotgun (WGS) entry which is preliminary data.</text>
</comment>
<protein>
    <recommendedName>
        <fullName evidence="1">SnoaL-like domain-containing protein</fullName>
    </recommendedName>
</protein>
<dbReference type="PANTHER" id="PTHR41252:SF1">
    <property type="entry name" value="BLR2505 PROTEIN"/>
    <property type="match status" value="1"/>
</dbReference>
<dbReference type="Gene3D" id="3.10.450.50">
    <property type="match status" value="1"/>
</dbReference>
<feature type="domain" description="SnoaL-like" evidence="1">
    <location>
        <begin position="16"/>
        <end position="123"/>
    </location>
</feature>